<dbReference type="PIRSF" id="PIRSF004681">
    <property type="entry name" value="UCP004681"/>
    <property type="match status" value="1"/>
</dbReference>
<dbReference type="SUPFAM" id="SSF111038">
    <property type="entry name" value="YjbQ-like"/>
    <property type="match status" value="1"/>
</dbReference>
<reference evidence="2 3" key="1">
    <citation type="journal article" date="2014" name="Gut Pathog.">
        <title>Gene clusters of Hafnia alvei strain FB1 important in survival and pathogenesis: a draft genome perspective.</title>
        <authorList>
            <person name="Tan J.Y."/>
            <person name="Yin W.F."/>
            <person name="Chan K.G."/>
        </authorList>
    </citation>
    <scope>NUCLEOTIDE SEQUENCE [LARGE SCALE GENOMIC DNA]</scope>
    <source>
        <strain evidence="2 3">FB1</strain>
    </source>
</reference>
<evidence type="ECO:0000313" key="3">
    <source>
        <dbReference type="Proteomes" id="UP000029986"/>
    </source>
</evidence>
<evidence type="ECO:0008006" key="4">
    <source>
        <dbReference type="Google" id="ProtNLM"/>
    </source>
</evidence>
<comment type="similarity">
    <text evidence="1">Belongs to the UPF0047 family.</text>
</comment>
<dbReference type="PATRIC" id="fig|1453496.5.peg.4120"/>
<dbReference type="PANTHER" id="PTHR30615:SF8">
    <property type="entry name" value="UPF0047 PROTEIN C4A8.02C"/>
    <property type="match status" value="1"/>
</dbReference>
<dbReference type="PROSITE" id="PS01314">
    <property type="entry name" value="UPF0047"/>
    <property type="match status" value="1"/>
</dbReference>
<dbReference type="Gene3D" id="2.60.120.460">
    <property type="entry name" value="YjbQ-like"/>
    <property type="match status" value="1"/>
</dbReference>
<dbReference type="InterPro" id="IPR001602">
    <property type="entry name" value="UPF0047_YjbQ-like"/>
</dbReference>
<evidence type="ECO:0000256" key="1">
    <source>
        <dbReference type="ARBA" id="ARBA00005534"/>
    </source>
</evidence>
<evidence type="ECO:0000313" key="2">
    <source>
        <dbReference type="EMBL" id="AIU74456.1"/>
    </source>
</evidence>
<proteinExistence type="inferred from homology"/>
<dbReference type="OrthoDB" id="9801725at2"/>
<name>A0A097R6W7_HAFAL</name>
<sequence length="142" mass="16141">MWYQHTIVLHAKPRGFHLVTDEIIEKLPQLASVEVGILHLLLQHTSASLTLNENCDPTVRYDMEQHFMRTVPEDAPYEHDYEGDDDMPAHIKSSLLGASLTLPICRGKLQLGTWQGIWFGEHRVHGGTRRIVATIQGDIVHE</sequence>
<dbReference type="HOGENOM" id="CLU_096980_0_2_6"/>
<dbReference type="PANTHER" id="PTHR30615">
    <property type="entry name" value="UNCHARACTERIZED PROTEIN YJBQ-RELATED"/>
    <property type="match status" value="1"/>
</dbReference>
<dbReference type="InterPro" id="IPR035917">
    <property type="entry name" value="YjbQ-like_sf"/>
</dbReference>
<dbReference type="Proteomes" id="UP000029986">
    <property type="component" value="Chromosome"/>
</dbReference>
<dbReference type="Pfam" id="PF01894">
    <property type="entry name" value="YjbQ"/>
    <property type="match status" value="1"/>
</dbReference>
<organism evidence="2 3">
    <name type="scientific">Hafnia alvei FB1</name>
    <dbReference type="NCBI Taxonomy" id="1453496"/>
    <lineage>
        <taxon>Bacteria</taxon>
        <taxon>Pseudomonadati</taxon>
        <taxon>Pseudomonadota</taxon>
        <taxon>Gammaproteobacteria</taxon>
        <taxon>Enterobacterales</taxon>
        <taxon>Hafniaceae</taxon>
        <taxon>Hafnia</taxon>
    </lineage>
</organism>
<dbReference type="EMBL" id="CP009706">
    <property type="protein sequence ID" value="AIU74456.1"/>
    <property type="molecule type" value="Genomic_DNA"/>
</dbReference>
<protein>
    <recommendedName>
        <fullName evidence="4">YjbQ family protein</fullName>
    </recommendedName>
</protein>
<gene>
    <name evidence="2" type="ORF">AT03_20000</name>
</gene>
<dbReference type="eggNOG" id="COG0432">
    <property type="taxonomic scope" value="Bacteria"/>
</dbReference>
<dbReference type="RefSeq" id="WP_025798547.1">
    <property type="nucleotide sequence ID" value="NZ_CP009706.1"/>
</dbReference>
<dbReference type="NCBIfam" id="TIGR00149">
    <property type="entry name" value="TIGR00149_YjbQ"/>
    <property type="match status" value="1"/>
</dbReference>
<dbReference type="KEGG" id="hav:AT03_20000"/>
<accession>A0A097R6W7</accession>
<keyword evidence="3" id="KW-1185">Reference proteome</keyword>
<dbReference type="AlphaFoldDB" id="A0A097R6W7"/>